<dbReference type="SUPFAM" id="SSF54001">
    <property type="entry name" value="Cysteine proteinases"/>
    <property type="match status" value="1"/>
</dbReference>
<dbReference type="Gene3D" id="3.90.70.10">
    <property type="entry name" value="Cysteine proteinases"/>
    <property type="match status" value="1"/>
</dbReference>
<gene>
    <name evidence="3" type="ORF">TCHU04912_LOCUS9559</name>
</gene>
<dbReference type="EMBL" id="HBGG01018563">
    <property type="protein sequence ID" value="CAD9207323.1"/>
    <property type="molecule type" value="Transcribed_RNA"/>
</dbReference>
<dbReference type="PROSITE" id="PS00639">
    <property type="entry name" value="THIOL_PROTEASE_HIS"/>
    <property type="match status" value="1"/>
</dbReference>
<dbReference type="InterPro" id="IPR013128">
    <property type="entry name" value="Peptidase_C1A"/>
</dbReference>
<protein>
    <recommendedName>
        <fullName evidence="2">Peptidase C1A papain C-terminal domain-containing protein</fullName>
    </recommendedName>
</protein>
<evidence type="ECO:0000256" key="1">
    <source>
        <dbReference type="ARBA" id="ARBA00008455"/>
    </source>
</evidence>
<dbReference type="GO" id="GO:0006508">
    <property type="term" value="P:proteolysis"/>
    <property type="evidence" value="ECO:0007669"/>
    <property type="project" value="InterPro"/>
</dbReference>
<name>A0A7S1X3Y3_9CHLO</name>
<sequence length="164" mass="18439">MADYPYLGKQSQCDERKARHSKVGRIDGYEFVDYWNETALIATVANQPAVVEVCVGLPFLHLWKSYRGGIFDIDGCYAEIDHGITVVGYDKADYDGQGVWLLKNSWGEVWGEGGFLRVPMGMGSKPAEGKQMGQFNMYHRPAYPFLPSKSTPSFRRSEQLSATQ</sequence>
<organism evidence="3">
    <name type="scientific">Tetraselmis chuii</name>
    <dbReference type="NCBI Taxonomy" id="63592"/>
    <lineage>
        <taxon>Eukaryota</taxon>
        <taxon>Viridiplantae</taxon>
        <taxon>Chlorophyta</taxon>
        <taxon>core chlorophytes</taxon>
        <taxon>Chlorodendrophyceae</taxon>
        <taxon>Chlorodendrales</taxon>
        <taxon>Chlorodendraceae</taxon>
        <taxon>Tetraselmis</taxon>
    </lineage>
</organism>
<proteinExistence type="inferred from homology"/>
<reference evidence="3" key="1">
    <citation type="submission" date="2021-01" db="EMBL/GenBank/DDBJ databases">
        <authorList>
            <person name="Corre E."/>
            <person name="Pelletier E."/>
            <person name="Niang G."/>
            <person name="Scheremetjew M."/>
            <person name="Finn R."/>
            <person name="Kale V."/>
            <person name="Holt S."/>
            <person name="Cochrane G."/>
            <person name="Meng A."/>
            <person name="Brown T."/>
            <person name="Cohen L."/>
        </authorList>
    </citation>
    <scope>NUCLEOTIDE SEQUENCE</scope>
    <source>
        <strain evidence="3">PLY429</strain>
    </source>
</reference>
<dbReference type="InterPro" id="IPR025660">
    <property type="entry name" value="Pept_his_AS"/>
</dbReference>
<dbReference type="AlphaFoldDB" id="A0A7S1X3Y3"/>
<feature type="domain" description="Peptidase C1A papain C-terminal" evidence="2">
    <location>
        <begin position="2"/>
        <end position="121"/>
    </location>
</feature>
<evidence type="ECO:0000313" key="3">
    <source>
        <dbReference type="EMBL" id="CAD9207323.1"/>
    </source>
</evidence>
<dbReference type="InterPro" id="IPR038765">
    <property type="entry name" value="Papain-like_cys_pep_sf"/>
</dbReference>
<accession>A0A7S1X3Y3</accession>
<comment type="similarity">
    <text evidence="1">Belongs to the peptidase C1 family.</text>
</comment>
<dbReference type="InterPro" id="IPR000668">
    <property type="entry name" value="Peptidase_C1A_C"/>
</dbReference>
<dbReference type="GO" id="GO:0008234">
    <property type="term" value="F:cysteine-type peptidase activity"/>
    <property type="evidence" value="ECO:0007669"/>
    <property type="project" value="InterPro"/>
</dbReference>
<evidence type="ECO:0000259" key="2">
    <source>
        <dbReference type="Pfam" id="PF00112"/>
    </source>
</evidence>
<dbReference type="Pfam" id="PF00112">
    <property type="entry name" value="Peptidase_C1"/>
    <property type="match status" value="1"/>
</dbReference>
<dbReference type="PANTHER" id="PTHR12411">
    <property type="entry name" value="CYSTEINE PROTEASE FAMILY C1-RELATED"/>
    <property type="match status" value="1"/>
</dbReference>